<comment type="similarity">
    <text evidence="1 8">Belongs to the TRAFAC class OBG-HflX-like GTPase superfamily. OBG GTPase family.</text>
</comment>
<dbReference type="Pfam" id="PF01018">
    <property type="entry name" value="GTP1_OBG"/>
    <property type="match status" value="1"/>
</dbReference>
<accession>A0A1H9DPZ6</accession>
<dbReference type="InterPro" id="IPR027417">
    <property type="entry name" value="P-loop_NTPase"/>
</dbReference>
<keyword evidence="5 8" id="KW-0378">Hydrolase</keyword>
<evidence type="ECO:0000256" key="1">
    <source>
        <dbReference type="ARBA" id="ARBA00007699"/>
    </source>
</evidence>
<dbReference type="InterPro" id="IPR006073">
    <property type="entry name" value="GTP-bd"/>
</dbReference>
<dbReference type="SUPFAM" id="SSF52540">
    <property type="entry name" value="P-loop containing nucleoside triphosphate hydrolases"/>
    <property type="match status" value="1"/>
</dbReference>
<evidence type="ECO:0000256" key="7">
    <source>
        <dbReference type="ARBA" id="ARBA00023134"/>
    </source>
</evidence>
<feature type="domain" description="OBG-type G" evidence="10">
    <location>
        <begin position="160"/>
        <end position="333"/>
    </location>
</feature>
<dbReference type="FunFam" id="2.70.210.12:FF:000001">
    <property type="entry name" value="GTPase Obg"/>
    <property type="match status" value="1"/>
</dbReference>
<dbReference type="HAMAP" id="MF_01454">
    <property type="entry name" value="GTPase_Obg"/>
    <property type="match status" value="1"/>
</dbReference>
<dbReference type="SUPFAM" id="SSF82051">
    <property type="entry name" value="Obg GTP-binding protein N-terminal domain"/>
    <property type="match status" value="1"/>
</dbReference>
<dbReference type="EC" id="3.6.5.-" evidence="8"/>
<evidence type="ECO:0000313" key="13">
    <source>
        <dbReference type="Proteomes" id="UP000199233"/>
    </source>
</evidence>
<feature type="binding site" evidence="8">
    <location>
        <begin position="314"/>
        <end position="316"/>
    </location>
    <ligand>
        <name>GTP</name>
        <dbReference type="ChEBI" id="CHEBI:37565"/>
    </ligand>
</feature>
<keyword evidence="7 8" id="KW-0342">GTP-binding</keyword>
<feature type="binding site" evidence="8">
    <location>
        <begin position="191"/>
        <end position="195"/>
    </location>
    <ligand>
        <name>GTP</name>
        <dbReference type="ChEBI" id="CHEBI:37565"/>
    </ligand>
</feature>
<reference evidence="12 13" key="1">
    <citation type="submission" date="2016-10" db="EMBL/GenBank/DDBJ databases">
        <authorList>
            <person name="de Groot N.N."/>
        </authorList>
    </citation>
    <scope>NUCLEOTIDE SEQUENCE [LARGE SCALE GENOMIC DNA]</scope>
    <source>
        <strain evidence="12 13">DSM 25927</strain>
    </source>
</reference>
<feature type="region of interest" description="Disordered" evidence="9">
    <location>
        <begin position="343"/>
        <end position="394"/>
    </location>
</feature>
<evidence type="ECO:0000259" key="11">
    <source>
        <dbReference type="PROSITE" id="PS51883"/>
    </source>
</evidence>
<dbReference type="PROSITE" id="PS51710">
    <property type="entry name" value="G_OBG"/>
    <property type="match status" value="1"/>
</dbReference>
<dbReference type="Proteomes" id="UP000199233">
    <property type="component" value="Unassembled WGS sequence"/>
</dbReference>
<dbReference type="NCBIfam" id="TIGR02729">
    <property type="entry name" value="Obg_CgtA"/>
    <property type="match status" value="1"/>
</dbReference>
<dbReference type="STRING" id="489703.SAMN04488038_104118"/>
<keyword evidence="4 8" id="KW-0547">Nucleotide-binding</keyword>
<dbReference type="PROSITE" id="PS00905">
    <property type="entry name" value="GTP1_OBG"/>
    <property type="match status" value="1"/>
</dbReference>
<dbReference type="PIRSF" id="PIRSF002401">
    <property type="entry name" value="GTP_bd_Obg/CgtA"/>
    <property type="match status" value="1"/>
</dbReference>
<evidence type="ECO:0000256" key="5">
    <source>
        <dbReference type="ARBA" id="ARBA00022801"/>
    </source>
</evidence>
<proteinExistence type="inferred from homology"/>
<dbReference type="GO" id="GO:0003924">
    <property type="term" value="F:GTPase activity"/>
    <property type="evidence" value="ECO:0007669"/>
    <property type="project" value="UniProtKB-UniRule"/>
</dbReference>
<dbReference type="NCBIfam" id="NF008955">
    <property type="entry name" value="PRK12297.1"/>
    <property type="match status" value="1"/>
</dbReference>
<dbReference type="Pfam" id="PF01926">
    <property type="entry name" value="MMR_HSR1"/>
    <property type="match status" value="1"/>
</dbReference>
<keyword evidence="6 8" id="KW-0460">Magnesium</keyword>
<keyword evidence="13" id="KW-1185">Reference proteome</keyword>
<protein>
    <recommendedName>
        <fullName evidence="8">GTPase Obg</fullName>
        <ecNumber evidence="8">3.6.5.-</ecNumber>
    </recommendedName>
    <alternativeName>
        <fullName evidence="8">GTP-binding protein Obg</fullName>
    </alternativeName>
</protein>
<keyword evidence="2 8" id="KW-0963">Cytoplasm</keyword>
<keyword evidence="3 8" id="KW-0479">Metal-binding</keyword>
<dbReference type="InterPro" id="IPR045086">
    <property type="entry name" value="OBG_GTPase"/>
</dbReference>
<dbReference type="PROSITE" id="PS51883">
    <property type="entry name" value="OBG"/>
    <property type="match status" value="1"/>
</dbReference>
<comment type="function">
    <text evidence="8">An essential GTPase which binds GTP, GDP and possibly (p)ppGpp with moderate affinity, with high nucleotide exchange rates and a fairly low GTP hydrolysis rate. Plays a role in control of the cell cycle, stress response, ribosome biogenesis and in those bacteria that undergo differentiation, in morphogenesis control.</text>
</comment>
<dbReference type="RefSeq" id="WP_093283517.1">
    <property type="nucleotide sequence ID" value="NZ_FOFS01000004.1"/>
</dbReference>
<dbReference type="InterPro" id="IPR036726">
    <property type="entry name" value="GTP1_OBG_dom_sf"/>
</dbReference>
<evidence type="ECO:0000256" key="6">
    <source>
        <dbReference type="ARBA" id="ARBA00022842"/>
    </source>
</evidence>
<organism evidence="12 13">
    <name type="scientific">Solimonas aquatica</name>
    <dbReference type="NCBI Taxonomy" id="489703"/>
    <lineage>
        <taxon>Bacteria</taxon>
        <taxon>Pseudomonadati</taxon>
        <taxon>Pseudomonadota</taxon>
        <taxon>Gammaproteobacteria</taxon>
        <taxon>Nevskiales</taxon>
        <taxon>Nevskiaceae</taxon>
        <taxon>Solimonas</taxon>
    </lineage>
</organism>
<dbReference type="Gene3D" id="2.70.210.12">
    <property type="entry name" value="GTP1/OBG domain"/>
    <property type="match status" value="1"/>
</dbReference>
<feature type="region of interest" description="Disordered" evidence="9">
    <location>
        <begin position="120"/>
        <end position="145"/>
    </location>
</feature>
<dbReference type="EMBL" id="FOFS01000004">
    <property type="protein sequence ID" value="SEQ15387.1"/>
    <property type="molecule type" value="Genomic_DNA"/>
</dbReference>
<gene>
    <name evidence="8" type="primary">obg</name>
    <name evidence="12" type="ORF">SAMN04488038_104118</name>
</gene>
<comment type="cofactor">
    <cofactor evidence="8">
        <name>Mg(2+)</name>
        <dbReference type="ChEBI" id="CHEBI:18420"/>
    </cofactor>
</comment>
<dbReference type="GO" id="GO:0005525">
    <property type="term" value="F:GTP binding"/>
    <property type="evidence" value="ECO:0007669"/>
    <property type="project" value="UniProtKB-UniRule"/>
</dbReference>
<dbReference type="InterPro" id="IPR006169">
    <property type="entry name" value="GTP1_OBG_dom"/>
</dbReference>
<dbReference type="PANTHER" id="PTHR11702">
    <property type="entry name" value="DEVELOPMENTALLY REGULATED GTP-BINDING PROTEIN-RELATED"/>
    <property type="match status" value="1"/>
</dbReference>
<feature type="binding site" evidence="8">
    <location>
        <begin position="166"/>
        <end position="173"/>
    </location>
    <ligand>
        <name>GTP</name>
        <dbReference type="ChEBI" id="CHEBI:37565"/>
    </ligand>
</feature>
<dbReference type="NCBIfam" id="NF008956">
    <property type="entry name" value="PRK12299.1"/>
    <property type="match status" value="1"/>
</dbReference>
<evidence type="ECO:0000259" key="10">
    <source>
        <dbReference type="PROSITE" id="PS51710"/>
    </source>
</evidence>
<evidence type="ECO:0000256" key="8">
    <source>
        <dbReference type="HAMAP-Rule" id="MF_01454"/>
    </source>
</evidence>
<comment type="subunit">
    <text evidence="8">Monomer.</text>
</comment>
<evidence type="ECO:0000256" key="3">
    <source>
        <dbReference type="ARBA" id="ARBA00022723"/>
    </source>
</evidence>
<feature type="domain" description="Obg" evidence="11">
    <location>
        <begin position="1"/>
        <end position="159"/>
    </location>
</feature>
<feature type="compositionally biased region" description="Basic and acidic residues" evidence="9">
    <location>
        <begin position="363"/>
        <end position="374"/>
    </location>
</feature>
<dbReference type="PRINTS" id="PR00326">
    <property type="entry name" value="GTP1OBG"/>
</dbReference>
<dbReference type="Gene3D" id="3.40.50.300">
    <property type="entry name" value="P-loop containing nucleotide triphosphate hydrolases"/>
    <property type="match status" value="1"/>
</dbReference>
<dbReference type="InterPro" id="IPR031167">
    <property type="entry name" value="G_OBG"/>
</dbReference>
<dbReference type="InterPro" id="IPR014100">
    <property type="entry name" value="GTP-bd_Obg/CgtA"/>
</dbReference>
<feature type="binding site" evidence="8">
    <location>
        <position position="193"/>
    </location>
    <ligand>
        <name>Mg(2+)</name>
        <dbReference type="ChEBI" id="CHEBI:18420"/>
    </ligand>
</feature>
<dbReference type="GO" id="GO:0043022">
    <property type="term" value="F:ribosome binding"/>
    <property type="evidence" value="ECO:0007669"/>
    <property type="project" value="UniProtKB-ARBA"/>
</dbReference>
<name>A0A1H9DPZ6_9GAMM</name>
<feature type="binding site" evidence="8">
    <location>
        <position position="173"/>
    </location>
    <ligand>
        <name>Mg(2+)</name>
        <dbReference type="ChEBI" id="CHEBI:18420"/>
    </ligand>
</feature>
<evidence type="ECO:0000313" key="12">
    <source>
        <dbReference type="EMBL" id="SEQ15387.1"/>
    </source>
</evidence>
<evidence type="ECO:0000256" key="4">
    <source>
        <dbReference type="ARBA" id="ARBA00022741"/>
    </source>
</evidence>
<dbReference type="GO" id="GO:0005737">
    <property type="term" value="C:cytoplasm"/>
    <property type="evidence" value="ECO:0007669"/>
    <property type="project" value="UniProtKB-SubCell"/>
</dbReference>
<dbReference type="OrthoDB" id="9807318at2"/>
<comment type="subcellular location">
    <subcellularLocation>
        <location evidence="8">Cytoplasm</location>
    </subcellularLocation>
</comment>
<dbReference type="CDD" id="cd01898">
    <property type="entry name" value="Obg"/>
    <property type="match status" value="1"/>
</dbReference>
<sequence length="394" mass="42301">MKFVDEATIRVEGGKGGNGCISFLRLKYMPFGGPDGGDGGEGGSVYAVAEPNLNTLADFRYTRLFKAPSGINGQGSNCTGAAGADFDIRVPLGTRIFDVGTEELIGELTRPGQRVKVAQGGHRGLGNPHFKSSVNRTPYKATKGGEGEVRELRLELSLMADVGLLGMPNAGKSTLLASLSAARPKIADYPFTTLYPQPGVVSRGAARSFVMVDIPGLIEGAAQGAGLGIRFLKHLQRTRLMLHLVDVLPPDGSDIAANVKTINAELKAFGAELGDKEQWLVFNKIDVMPEADWQKLVKAALKKLRWKGRWFAISAATQAGCDELAEAAMQWVETHAAPVVSEAVEDEPVAAPKPAPRKRARRKAEEPVPNKDLGRTVTRSTSKRQGSRTKRPHD</sequence>
<dbReference type="PANTHER" id="PTHR11702:SF31">
    <property type="entry name" value="MITOCHONDRIAL RIBOSOME-ASSOCIATED GTPASE 2"/>
    <property type="match status" value="1"/>
</dbReference>
<evidence type="ECO:0000256" key="2">
    <source>
        <dbReference type="ARBA" id="ARBA00022490"/>
    </source>
</evidence>
<dbReference type="InterPro" id="IPR006074">
    <property type="entry name" value="GTP1-OBG_CS"/>
</dbReference>
<dbReference type="GO" id="GO:0042254">
    <property type="term" value="P:ribosome biogenesis"/>
    <property type="evidence" value="ECO:0007669"/>
    <property type="project" value="UniProtKB-UniRule"/>
</dbReference>
<feature type="compositionally biased region" description="Basic residues" evidence="9">
    <location>
        <begin position="381"/>
        <end position="394"/>
    </location>
</feature>
<feature type="binding site" evidence="8">
    <location>
        <begin position="213"/>
        <end position="216"/>
    </location>
    <ligand>
        <name>GTP</name>
        <dbReference type="ChEBI" id="CHEBI:37565"/>
    </ligand>
</feature>
<evidence type="ECO:0000256" key="9">
    <source>
        <dbReference type="SAM" id="MobiDB-lite"/>
    </source>
</evidence>
<dbReference type="GO" id="GO:0000287">
    <property type="term" value="F:magnesium ion binding"/>
    <property type="evidence" value="ECO:0007669"/>
    <property type="project" value="InterPro"/>
</dbReference>
<dbReference type="AlphaFoldDB" id="A0A1H9DPZ6"/>
<feature type="binding site" evidence="8">
    <location>
        <begin position="283"/>
        <end position="286"/>
    </location>
    <ligand>
        <name>GTP</name>
        <dbReference type="ChEBI" id="CHEBI:37565"/>
    </ligand>
</feature>